<feature type="coiled-coil region" evidence="2">
    <location>
        <begin position="423"/>
        <end position="460"/>
    </location>
</feature>
<sequence>MSENFQEQEEKLNTFKEITSYAEEDHSKILKLLNDTNWNLEIAIPRYFDGNFEEEPIEIPSSSGSVNGSTNGSARNSINGGGIATGVEMNDTNGISGLRQTSHSYSNLSNSFIDDPFNDVLPKLPKAILIPNNWKFKVGLDRHGQQAQQQHQQYQNQDQKFTIFSPLVFILLFIPRTLLFLTTGIGRLLDYVFPGLLNIFRFEKGPDDFPSEPLYNGNQSSFQDFYDEIIDFNKEMIGENKEEEQDEQNQDAGSDSTNGRLEFFDGEFNEAYNFAKNNFKWLLIILCNESYKSQNMIKKYLNNESFKKFISENNIIIWGGDVSYAEPFEVGSVYKVKKLPYMGLIANVSTYGRTMPLMSIVTKITFAEGIVDLSSKKLIKKLQKYIDHYEPQLITLRYDKQEQEFSRLIRQEQDSAYQRSLMNDKYKEQEKAKKKEQELLKQKEEELQKIEKLKQDKIREIFLMENCIKLFGNNNENNNKDFFQKGNHTTIQFRLNTGERIISKFSKDKTLFDVYLFAECKLFLTHKRQKLSRDNEEEEEEEENFNFILDFFKKSIESHKKEINDINGINNYKHFFKFQLIQPMPRYLLEPNNNIKVADVKEIWPNGNLLIEYDVEDDAEEEEEEE</sequence>
<keyword evidence="3" id="KW-0472">Membrane</keyword>
<dbReference type="SMART" id="SM00166">
    <property type="entry name" value="UBX"/>
    <property type="match status" value="1"/>
</dbReference>
<gene>
    <name evidence="5" type="ORF">PACTADRAFT_48066</name>
</gene>
<dbReference type="Gene3D" id="3.40.30.10">
    <property type="entry name" value="Glutaredoxin"/>
    <property type="match status" value="1"/>
</dbReference>
<reference evidence="6" key="1">
    <citation type="submission" date="2016-05" db="EMBL/GenBank/DDBJ databases">
        <title>Comparative genomics of biotechnologically important yeasts.</title>
        <authorList>
            <consortium name="DOE Joint Genome Institute"/>
            <person name="Riley R."/>
            <person name="Haridas S."/>
            <person name="Wolfe K.H."/>
            <person name="Lopes M.R."/>
            <person name="Hittinger C.T."/>
            <person name="Goker M."/>
            <person name="Salamov A."/>
            <person name="Wisecaver J."/>
            <person name="Long T.M."/>
            <person name="Aerts A.L."/>
            <person name="Barry K."/>
            <person name="Choi C."/>
            <person name="Clum A."/>
            <person name="Coughlan A.Y."/>
            <person name="Deshpande S."/>
            <person name="Douglass A.P."/>
            <person name="Hanson S.J."/>
            <person name="Klenk H.-P."/>
            <person name="Labutti K."/>
            <person name="Lapidus A."/>
            <person name="Lindquist E."/>
            <person name="Lipzen A."/>
            <person name="Meier-Kolthoff J.P."/>
            <person name="Ohm R.A."/>
            <person name="Otillar R.P."/>
            <person name="Pangilinan J."/>
            <person name="Peng Y."/>
            <person name="Rokas A."/>
            <person name="Rosa C.A."/>
            <person name="Scheuner C."/>
            <person name="Sibirny A.A."/>
            <person name="Slot J.C."/>
            <person name="Stielow J.B."/>
            <person name="Sun H."/>
            <person name="Kurtzman C.P."/>
            <person name="Blackwell M."/>
            <person name="Grigoriev I.V."/>
            <person name="Jeffries T.W."/>
        </authorList>
    </citation>
    <scope>NUCLEOTIDE SEQUENCE [LARGE SCALE GENOMIC DNA]</scope>
    <source>
        <strain evidence="6">NRRL Y-2460</strain>
    </source>
</reference>
<evidence type="ECO:0000313" key="6">
    <source>
        <dbReference type="Proteomes" id="UP000094236"/>
    </source>
</evidence>
<name>A0A1E4U2Q8_PACTA</name>
<dbReference type="InterPro" id="IPR029071">
    <property type="entry name" value="Ubiquitin-like_domsf"/>
</dbReference>
<dbReference type="InterPro" id="IPR001012">
    <property type="entry name" value="UBX_dom"/>
</dbReference>
<dbReference type="SMART" id="SM00594">
    <property type="entry name" value="UAS"/>
    <property type="match status" value="1"/>
</dbReference>
<dbReference type="Pfam" id="PF00789">
    <property type="entry name" value="UBX"/>
    <property type="match status" value="1"/>
</dbReference>
<dbReference type="InterPro" id="IPR036249">
    <property type="entry name" value="Thioredoxin-like_sf"/>
</dbReference>
<dbReference type="OrthoDB" id="1026733at2759"/>
<protein>
    <recommendedName>
        <fullName evidence="4">UBX domain-containing protein</fullName>
    </recommendedName>
</protein>
<evidence type="ECO:0000256" key="3">
    <source>
        <dbReference type="SAM" id="Phobius"/>
    </source>
</evidence>
<dbReference type="InterPro" id="IPR006577">
    <property type="entry name" value="UAS"/>
</dbReference>
<evidence type="ECO:0000256" key="1">
    <source>
        <dbReference type="ARBA" id="ARBA00023054"/>
    </source>
</evidence>
<dbReference type="GO" id="GO:0005783">
    <property type="term" value="C:endoplasmic reticulum"/>
    <property type="evidence" value="ECO:0007669"/>
    <property type="project" value="TreeGrafter"/>
</dbReference>
<keyword evidence="3" id="KW-1133">Transmembrane helix</keyword>
<organism evidence="5 6">
    <name type="scientific">Pachysolen tannophilus NRRL Y-2460</name>
    <dbReference type="NCBI Taxonomy" id="669874"/>
    <lineage>
        <taxon>Eukaryota</taxon>
        <taxon>Fungi</taxon>
        <taxon>Dikarya</taxon>
        <taxon>Ascomycota</taxon>
        <taxon>Saccharomycotina</taxon>
        <taxon>Pichiomycetes</taxon>
        <taxon>Pachysolenaceae</taxon>
        <taxon>Pachysolen</taxon>
    </lineage>
</organism>
<dbReference type="Gene3D" id="1.10.8.10">
    <property type="entry name" value="DNA helicase RuvA subunit, C-terminal domain"/>
    <property type="match status" value="1"/>
</dbReference>
<feature type="domain" description="UBX" evidence="4">
    <location>
        <begin position="484"/>
        <end position="555"/>
    </location>
</feature>
<dbReference type="PANTHER" id="PTHR23322:SF1">
    <property type="entry name" value="FAS-ASSOCIATED FACTOR 2"/>
    <property type="match status" value="1"/>
</dbReference>
<proteinExistence type="predicted"/>
<dbReference type="STRING" id="669874.A0A1E4U2Q8"/>
<dbReference type="SUPFAM" id="SSF52833">
    <property type="entry name" value="Thioredoxin-like"/>
    <property type="match status" value="1"/>
</dbReference>
<feature type="transmembrane region" description="Helical" evidence="3">
    <location>
        <begin position="161"/>
        <end position="181"/>
    </location>
</feature>
<dbReference type="EMBL" id="KV454011">
    <property type="protein sequence ID" value="ODV98277.1"/>
    <property type="molecule type" value="Genomic_DNA"/>
</dbReference>
<dbReference type="Proteomes" id="UP000094236">
    <property type="component" value="Unassembled WGS sequence"/>
</dbReference>
<dbReference type="Gene3D" id="3.10.20.90">
    <property type="entry name" value="Phosphatidylinositol 3-kinase Catalytic Subunit, Chain A, domain 1"/>
    <property type="match status" value="1"/>
</dbReference>
<dbReference type="InterPro" id="IPR050730">
    <property type="entry name" value="UBX_domain-protein"/>
</dbReference>
<evidence type="ECO:0000259" key="4">
    <source>
        <dbReference type="PROSITE" id="PS50033"/>
    </source>
</evidence>
<keyword evidence="6" id="KW-1185">Reference proteome</keyword>
<dbReference type="GO" id="GO:0043130">
    <property type="term" value="F:ubiquitin binding"/>
    <property type="evidence" value="ECO:0007669"/>
    <property type="project" value="TreeGrafter"/>
</dbReference>
<keyword evidence="1 2" id="KW-0175">Coiled coil</keyword>
<dbReference type="SUPFAM" id="SSF54236">
    <property type="entry name" value="Ubiquitin-like"/>
    <property type="match status" value="1"/>
</dbReference>
<dbReference type="PANTHER" id="PTHR23322">
    <property type="entry name" value="FAS-ASSOCIATED PROTEIN"/>
    <property type="match status" value="1"/>
</dbReference>
<dbReference type="AlphaFoldDB" id="A0A1E4U2Q8"/>
<evidence type="ECO:0000256" key="2">
    <source>
        <dbReference type="SAM" id="Coils"/>
    </source>
</evidence>
<dbReference type="GO" id="GO:0036503">
    <property type="term" value="P:ERAD pathway"/>
    <property type="evidence" value="ECO:0007669"/>
    <property type="project" value="TreeGrafter"/>
</dbReference>
<dbReference type="Pfam" id="PF14555">
    <property type="entry name" value="UBA_4"/>
    <property type="match status" value="1"/>
</dbReference>
<accession>A0A1E4U2Q8</accession>
<evidence type="ECO:0000313" key="5">
    <source>
        <dbReference type="EMBL" id="ODV98277.1"/>
    </source>
</evidence>
<dbReference type="PROSITE" id="PS50033">
    <property type="entry name" value="UBX"/>
    <property type="match status" value="1"/>
</dbReference>
<keyword evidence="3" id="KW-0812">Transmembrane</keyword>